<dbReference type="Proteomes" id="UP000015347">
    <property type="component" value="Unassembled WGS sequence"/>
</dbReference>
<evidence type="ECO:0000256" key="3">
    <source>
        <dbReference type="ARBA" id="ARBA00022448"/>
    </source>
</evidence>
<feature type="domain" description="Solute-binding protein family 5" evidence="6">
    <location>
        <begin position="74"/>
        <end position="424"/>
    </location>
</feature>
<evidence type="ECO:0000256" key="4">
    <source>
        <dbReference type="ARBA" id="ARBA00022729"/>
    </source>
</evidence>
<evidence type="ECO:0000256" key="5">
    <source>
        <dbReference type="SAM" id="SignalP"/>
    </source>
</evidence>
<organism evidence="7 8">
    <name type="scientific">Salipiger mucosus DSM 16094</name>
    <dbReference type="NCBI Taxonomy" id="1123237"/>
    <lineage>
        <taxon>Bacteria</taxon>
        <taxon>Pseudomonadati</taxon>
        <taxon>Pseudomonadota</taxon>
        <taxon>Alphaproteobacteria</taxon>
        <taxon>Rhodobacterales</taxon>
        <taxon>Roseobacteraceae</taxon>
        <taxon>Salipiger</taxon>
    </lineage>
</organism>
<dbReference type="InterPro" id="IPR000914">
    <property type="entry name" value="SBP_5_dom"/>
</dbReference>
<dbReference type="GO" id="GO:0030288">
    <property type="term" value="C:outer membrane-bounded periplasmic space"/>
    <property type="evidence" value="ECO:0007669"/>
    <property type="project" value="UniProtKB-ARBA"/>
</dbReference>
<evidence type="ECO:0000259" key="6">
    <source>
        <dbReference type="Pfam" id="PF00496"/>
    </source>
</evidence>
<evidence type="ECO:0000256" key="1">
    <source>
        <dbReference type="ARBA" id="ARBA00004418"/>
    </source>
</evidence>
<gene>
    <name evidence="7" type="ORF">Salmuc_03148</name>
</gene>
<evidence type="ECO:0000256" key="2">
    <source>
        <dbReference type="ARBA" id="ARBA00005695"/>
    </source>
</evidence>
<keyword evidence="3" id="KW-0813">Transport</keyword>
<dbReference type="PANTHER" id="PTHR30290">
    <property type="entry name" value="PERIPLASMIC BINDING COMPONENT OF ABC TRANSPORTER"/>
    <property type="match status" value="1"/>
</dbReference>
<evidence type="ECO:0000313" key="8">
    <source>
        <dbReference type="Proteomes" id="UP000015347"/>
    </source>
</evidence>
<dbReference type="GO" id="GO:1904680">
    <property type="term" value="F:peptide transmembrane transporter activity"/>
    <property type="evidence" value="ECO:0007669"/>
    <property type="project" value="TreeGrafter"/>
</dbReference>
<dbReference type="GO" id="GO:0043190">
    <property type="term" value="C:ATP-binding cassette (ABC) transporter complex"/>
    <property type="evidence" value="ECO:0007669"/>
    <property type="project" value="InterPro"/>
</dbReference>
<protein>
    <submittedName>
        <fullName evidence="7">Dipeptide-binding protein ABC transporter, periplasmic substrate-binding protein component</fullName>
    </submittedName>
</protein>
<dbReference type="PANTHER" id="PTHR30290:SF9">
    <property type="entry name" value="OLIGOPEPTIDE-BINDING PROTEIN APPA"/>
    <property type="match status" value="1"/>
</dbReference>
<dbReference type="eggNOG" id="COG0747">
    <property type="taxonomic scope" value="Bacteria"/>
</dbReference>
<name>S9Q3E5_9RHOB</name>
<comment type="caution">
    <text evidence="7">The sequence shown here is derived from an EMBL/GenBank/DDBJ whole genome shotgun (WGS) entry which is preliminary data.</text>
</comment>
<evidence type="ECO:0000313" key="7">
    <source>
        <dbReference type="EMBL" id="EPX75861.1"/>
    </source>
</evidence>
<feature type="signal peptide" evidence="5">
    <location>
        <begin position="1"/>
        <end position="30"/>
    </location>
</feature>
<dbReference type="SUPFAM" id="SSF53850">
    <property type="entry name" value="Periplasmic binding protein-like II"/>
    <property type="match status" value="1"/>
</dbReference>
<dbReference type="Gene3D" id="3.40.190.10">
    <property type="entry name" value="Periplasmic binding protein-like II"/>
    <property type="match status" value="1"/>
</dbReference>
<accession>S9Q3E5</accession>
<dbReference type="GO" id="GO:0015833">
    <property type="term" value="P:peptide transport"/>
    <property type="evidence" value="ECO:0007669"/>
    <property type="project" value="TreeGrafter"/>
</dbReference>
<dbReference type="AlphaFoldDB" id="S9Q3E5"/>
<keyword evidence="8" id="KW-1185">Reference proteome</keyword>
<comment type="subcellular location">
    <subcellularLocation>
        <location evidence="1">Periplasm</location>
    </subcellularLocation>
</comment>
<dbReference type="PIRSF" id="PIRSF002741">
    <property type="entry name" value="MppA"/>
    <property type="match status" value="1"/>
</dbReference>
<dbReference type="STRING" id="1123237.Salmuc_03148"/>
<dbReference type="InterPro" id="IPR039424">
    <property type="entry name" value="SBP_5"/>
</dbReference>
<proteinExistence type="inferred from homology"/>
<dbReference type="EMBL" id="APVH01000066">
    <property type="protein sequence ID" value="EPX75861.1"/>
    <property type="molecule type" value="Genomic_DNA"/>
</dbReference>
<reference evidence="8" key="1">
    <citation type="journal article" date="2014" name="Stand. Genomic Sci.">
        <title>Genome sequence of the exopolysaccharide-producing Salipiger mucosus type strain (DSM 16094(T)), a moderately halophilic member of the Roseobacter clade.</title>
        <authorList>
            <person name="Riedel T."/>
            <person name="Spring S."/>
            <person name="Fiebig A."/>
            <person name="Petersen J."/>
            <person name="Kyrpides N.C."/>
            <person name="Goker M."/>
            <person name="Klenk H.P."/>
        </authorList>
    </citation>
    <scope>NUCLEOTIDE SEQUENCE [LARGE SCALE GENOMIC DNA]</scope>
    <source>
        <strain evidence="8">DSM 16094</strain>
    </source>
</reference>
<dbReference type="HOGENOM" id="CLU_017028_7_4_5"/>
<dbReference type="Gene3D" id="3.90.76.10">
    <property type="entry name" value="Dipeptide-binding Protein, Domain 1"/>
    <property type="match status" value="1"/>
</dbReference>
<keyword evidence="4 5" id="KW-0732">Signal</keyword>
<dbReference type="InterPro" id="IPR030678">
    <property type="entry name" value="Peptide/Ni-bd"/>
</dbReference>
<comment type="similarity">
    <text evidence="2">Belongs to the bacterial solute-binding protein 5 family.</text>
</comment>
<sequence>MKTMKATAGKAMFGLLVSTALTLTASAASARDLTVGLPGTVVTLDPHMSATVFTDLNIASHLYSALVTRGPDLELAPDAAEEWTATADTTWRFQLHPGVTFPNGEALDAEAVKWNIERVLADETSARIKPWFELVDEVNVIDKTTVDIVTSAPYPALPDQLSMFFLLPPEWSAENDTNRMALGTGPYDLVEFQEGNFITLSAKEDYWGTAPEFEEVTFRFIPEESTRISALLAGEVDFVTSIPTSEIERTNQNEGTSGDAVASTRTMFLRFNSKVEPFQGNAMLRRAMNYAVDKNLIIDSLWDGYGEVARCQPLSEDYFGYNPDLEAHPYDPEQARSLMVEAGYPDGFDLELDVPIGRYLQGSEIGQIVAAQLTEIGVNVQITETEWSRWLDKLYNDGMSQATYYGLAWPTLDAGGVMAFFEDGNTQNYQDDPEFTSILQEANSSVDADERLALYKTATERMCESAPILFLFQQPYTYGISDEIEWSARGDDWARAMDMSVAGSAD</sequence>
<dbReference type="Gene3D" id="3.10.105.10">
    <property type="entry name" value="Dipeptide-binding Protein, Domain 3"/>
    <property type="match status" value="1"/>
</dbReference>
<feature type="chain" id="PRO_5004554618" evidence="5">
    <location>
        <begin position="31"/>
        <end position="506"/>
    </location>
</feature>
<dbReference type="Pfam" id="PF00496">
    <property type="entry name" value="SBP_bac_5"/>
    <property type="match status" value="1"/>
</dbReference>